<evidence type="ECO:0000256" key="12">
    <source>
        <dbReference type="ARBA" id="ARBA00023033"/>
    </source>
</evidence>
<evidence type="ECO:0000256" key="15">
    <source>
        <dbReference type="RuleBase" id="RU000461"/>
    </source>
</evidence>
<dbReference type="GO" id="GO:0004497">
    <property type="term" value="F:monooxygenase activity"/>
    <property type="evidence" value="ECO:0007669"/>
    <property type="project" value="UniProtKB-KW"/>
</dbReference>
<dbReference type="Proteomes" id="UP001168821">
    <property type="component" value="Unassembled WGS sequence"/>
</dbReference>
<keyword evidence="16" id="KW-0812">Transmembrane</keyword>
<evidence type="ECO:0000256" key="1">
    <source>
        <dbReference type="ARBA" id="ARBA00001971"/>
    </source>
</evidence>
<dbReference type="Gene3D" id="1.10.630.10">
    <property type="entry name" value="Cytochrome P450"/>
    <property type="match status" value="1"/>
</dbReference>
<dbReference type="GO" id="GO:0005789">
    <property type="term" value="C:endoplasmic reticulum membrane"/>
    <property type="evidence" value="ECO:0007669"/>
    <property type="project" value="UniProtKB-SubCell"/>
</dbReference>
<dbReference type="InterPro" id="IPR017972">
    <property type="entry name" value="Cyt_P450_CS"/>
</dbReference>
<evidence type="ECO:0000256" key="5">
    <source>
        <dbReference type="ARBA" id="ARBA00010617"/>
    </source>
</evidence>
<evidence type="ECO:0000256" key="13">
    <source>
        <dbReference type="ARBA" id="ARBA00023136"/>
    </source>
</evidence>
<comment type="similarity">
    <text evidence="5 15">Belongs to the cytochrome P450 family.</text>
</comment>
<keyword evidence="6 14" id="KW-0349">Heme</keyword>
<keyword evidence="9" id="KW-0492">Microsome</keyword>
<dbReference type="AlphaFoldDB" id="A0AA38M9A5"/>
<evidence type="ECO:0000313" key="18">
    <source>
        <dbReference type="Proteomes" id="UP001168821"/>
    </source>
</evidence>
<evidence type="ECO:0000313" key="17">
    <source>
        <dbReference type="EMBL" id="KAJ3648470.1"/>
    </source>
</evidence>
<dbReference type="CDD" id="cd20628">
    <property type="entry name" value="CYP4"/>
    <property type="match status" value="1"/>
</dbReference>
<protein>
    <recommendedName>
        <fullName evidence="19">Cytochrome P450</fullName>
    </recommendedName>
</protein>
<dbReference type="GO" id="GO:0005506">
    <property type="term" value="F:iron ion binding"/>
    <property type="evidence" value="ECO:0007669"/>
    <property type="project" value="InterPro"/>
</dbReference>
<keyword evidence="11 14" id="KW-0408">Iron</keyword>
<comment type="subcellular location">
    <subcellularLocation>
        <location evidence="4">Endoplasmic reticulum membrane</location>
        <topology evidence="4">Peripheral membrane protein</topology>
    </subcellularLocation>
    <subcellularLocation>
        <location evidence="3">Microsome membrane</location>
        <topology evidence="3">Peripheral membrane protein</topology>
    </subcellularLocation>
</comment>
<dbReference type="SUPFAM" id="SSF48264">
    <property type="entry name" value="Cytochrome P450"/>
    <property type="match status" value="1"/>
</dbReference>
<name>A0AA38M9A5_9CUCU</name>
<keyword evidence="10 15" id="KW-0560">Oxidoreductase</keyword>
<dbReference type="Pfam" id="PF00067">
    <property type="entry name" value="p450"/>
    <property type="match status" value="1"/>
</dbReference>
<evidence type="ECO:0000256" key="6">
    <source>
        <dbReference type="ARBA" id="ARBA00022617"/>
    </source>
</evidence>
<evidence type="ECO:0000256" key="3">
    <source>
        <dbReference type="ARBA" id="ARBA00004174"/>
    </source>
</evidence>
<gene>
    <name evidence="17" type="ORF">Zmor_020272</name>
</gene>
<comment type="cofactor">
    <cofactor evidence="1 14">
        <name>heme</name>
        <dbReference type="ChEBI" id="CHEBI:30413"/>
    </cofactor>
</comment>
<dbReference type="GO" id="GO:0020037">
    <property type="term" value="F:heme binding"/>
    <property type="evidence" value="ECO:0007669"/>
    <property type="project" value="InterPro"/>
</dbReference>
<keyword evidence="7 14" id="KW-0479">Metal-binding</keyword>
<evidence type="ECO:0000256" key="7">
    <source>
        <dbReference type="ARBA" id="ARBA00022723"/>
    </source>
</evidence>
<dbReference type="PANTHER" id="PTHR24291:SF189">
    <property type="entry name" value="CYTOCHROME P450 4C3-RELATED"/>
    <property type="match status" value="1"/>
</dbReference>
<reference evidence="17" key="1">
    <citation type="journal article" date="2023" name="G3 (Bethesda)">
        <title>Whole genome assemblies of Zophobas morio and Tenebrio molitor.</title>
        <authorList>
            <person name="Kaur S."/>
            <person name="Stinson S.A."/>
            <person name="diCenzo G.C."/>
        </authorList>
    </citation>
    <scope>NUCLEOTIDE SEQUENCE</scope>
    <source>
        <strain evidence="17">QUZm001</strain>
    </source>
</reference>
<organism evidence="17 18">
    <name type="scientific">Zophobas morio</name>
    <dbReference type="NCBI Taxonomy" id="2755281"/>
    <lineage>
        <taxon>Eukaryota</taxon>
        <taxon>Metazoa</taxon>
        <taxon>Ecdysozoa</taxon>
        <taxon>Arthropoda</taxon>
        <taxon>Hexapoda</taxon>
        <taxon>Insecta</taxon>
        <taxon>Pterygota</taxon>
        <taxon>Neoptera</taxon>
        <taxon>Endopterygota</taxon>
        <taxon>Coleoptera</taxon>
        <taxon>Polyphaga</taxon>
        <taxon>Cucujiformia</taxon>
        <taxon>Tenebrionidae</taxon>
        <taxon>Zophobas</taxon>
    </lineage>
</organism>
<evidence type="ECO:0000256" key="8">
    <source>
        <dbReference type="ARBA" id="ARBA00022824"/>
    </source>
</evidence>
<keyword evidence="18" id="KW-1185">Reference proteome</keyword>
<keyword evidence="13 16" id="KW-0472">Membrane</keyword>
<evidence type="ECO:0000256" key="11">
    <source>
        <dbReference type="ARBA" id="ARBA00023004"/>
    </source>
</evidence>
<comment type="caution">
    <text evidence="17">The sequence shown here is derived from an EMBL/GenBank/DDBJ whole genome shotgun (WGS) entry which is preliminary data.</text>
</comment>
<dbReference type="PANTHER" id="PTHR24291">
    <property type="entry name" value="CYTOCHROME P450 FAMILY 4"/>
    <property type="match status" value="1"/>
</dbReference>
<keyword evidence="8" id="KW-0256">Endoplasmic reticulum</keyword>
<evidence type="ECO:0000256" key="16">
    <source>
        <dbReference type="SAM" id="Phobius"/>
    </source>
</evidence>
<dbReference type="GO" id="GO:0016705">
    <property type="term" value="F:oxidoreductase activity, acting on paired donors, with incorporation or reduction of molecular oxygen"/>
    <property type="evidence" value="ECO:0007669"/>
    <property type="project" value="InterPro"/>
</dbReference>
<proteinExistence type="inferred from homology"/>
<dbReference type="InterPro" id="IPR036396">
    <property type="entry name" value="Cyt_P450_sf"/>
</dbReference>
<keyword evidence="12 15" id="KW-0503">Monooxygenase</keyword>
<comment type="function">
    <text evidence="2">May be involved in the metabolism of insect hormones and in the breakdown of synthetic insecticides.</text>
</comment>
<dbReference type="PROSITE" id="PS00086">
    <property type="entry name" value="CYTOCHROME_P450"/>
    <property type="match status" value="1"/>
</dbReference>
<dbReference type="InterPro" id="IPR001128">
    <property type="entry name" value="Cyt_P450"/>
</dbReference>
<evidence type="ECO:0000256" key="14">
    <source>
        <dbReference type="PIRSR" id="PIRSR602403-1"/>
    </source>
</evidence>
<feature type="binding site" description="axial binding residue" evidence="14">
    <location>
        <position position="419"/>
    </location>
    <ligand>
        <name>heme</name>
        <dbReference type="ChEBI" id="CHEBI:30413"/>
    </ligand>
    <ligandPart>
        <name>Fe</name>
        <dbReference type="ChEBI" id="CHEBI:18248"/>
    </ligandPart>
</feature>
<sequence>MNTVLQINLVIVFILLALYILRSLQTLYISIKNHVKLQKLPGPPRYGIIKGNVPYLGDSPEVLFQQLRQAAKEFYPVYRFYVAHKISVHLVTHQDCELVMSNPIHNEKGYVYKMTHKWLKFGLLTSFGQKWQIRRKILTPAFHFNILQGFVSVFNEQTEQLIDALKDESKKSYVEINSLITQFTLKTITETAMGTKFNFQRKNERNYEKALHDMGKIFYHKFTHPWCIEEIGNFLFSPFFFEERKNTKTMHQFSKEVIQEKEKTFNDEEATEEHSVYKGKKRRAMLDLLLSAKKNESAIDDDGIQEEVVTFMFEGHDTTAAALSFMLMLLANNENVQESLRLYPSVYFISRILGEDLRLTNGYLLPKSTNVFIHIYDVHRNPDVYPDPERFDPDRFLPENCQNRHPYAYLPFSAGPRNCIGQKFAILELKAAVCAILSNFVLEPIDTQENIKLVADIVLRTKEDIKIKFIPRF</sequence>
<keyword evidence="16" id="KW-1133">Transmembrane helix</keyword>
<dbReference type="InterPro" id="IPR050196">
    <property type="entry name" value="Cytochrome_P450_Monoox"/>
</dbReference>
<dbReference type="EMBL" id="JALNTZ010000006">
    <property type="protein sequence ID" value="KAJ3648470.1"/>
    <property type="molecule type" value="Genomic_DNA"/>
</dbReference>
<dbReference type="InterPro" id="IPR002403">
    <property type="entry name" value="Cyt_P450_E_grp-IV"/>
</dbReference>
<dbReference type="PRINTS" id="PR00385">
    <property type="entry name" value="P450"/>
</dbReference>
<evidence type="ECO:0000256" key="9">
    <source>
        <dbReference type="ARBA" id="ARBA00022848"/>
    </source>
</evidence>
<evidence type="ECO:0000256" key="2">
    <source>
        <dbReference type="ARBA" id="ARBA00003690"/>
    </source>
</evidence>
<evidence type="ECO:0000256" key="4">
    <source>
        <dbReference type="ARBA" id="ARBA00004406"/>
    </source>
</evidence>
<evidence type="ECO:0008006" key="19">
    <source>
        <dbReference type="Google" id="ProtNLM"/>
    </source>
</evidence>
<dbReference type="PRINTS" id="PR00465">
    <property type="entry name" value="EP450IV"/>
</dbReference>
<evidence type="ECO:0000256" key="10">
    <source>
        <dbReference type="ARBA" id="ARBA00023002"/>
    </source>
</evidence>
<accession>A0AA38M9A5</accession>
<feature type="transmembrane region" description="Helical" evidence="16">
    <location>
        <begin position="6"/>
        <end position="29"/>
    </location>
</feature>